<dbReference type="SUPFAM" id="SSF53756">
    <property type="entry name" value="UDP-Glycosyltransferase/glycogen phosphorylase"/>
    <property type="match status" value="1"/>
</dbReference>
<name>A0AAF1C2R6_9CHRO</name>
<protein>
    <submittedName>
        <fullName evidence="2">Glycosyltransferase family 4 protein</fullName>
        <ecNumber evidence="2">2.4.-.-</ecNumber>
    </submittedName>
</protein>
<dbReference type="InterPro" id="IPR001296">
    <property type="entry name" value="Glyco_trans_1"/>
</dbReference>
<dbReference type="Gene3D" id="3.40.50.2000">
    <property type="entry name" value="Glycogen Phosphorylase B"/>
    <property type="match status" value="2"/>
</dbReference>
<gene>
    <name evidence="2" type="ORF">SAY89_06840</name>
</gene>
<sequence>MKLKILLIGYYPQTRATGAALGLQSLIEGFKSISYQPEIVYIYDSRESEVFGIFSWVRTKDSLKAILQAWKKIPYQNVVYMTIASSKLGFIRDMMVVWFAWLFKKRIILHLKGGGYKEFYLNQSSLFQKLICNTLAKSDHIIVLGELLRDQFYFVPDIDKKLKVIPNGLTTNLNTKLAQIKSLPSTNQNLRLLYLSNLIPSKGYLALLDACIKLIQDYDVKLICDFCGEFNKTAVDDQSLDIKTQREEFFEKIKKAGLENSIVYHGTVSGEKKEKMLREAHFFILPTLYPWEGQPLSIIEALAFGTPVISTYHRGIPEQVKDGYNGYLIKNNDPQAIVNAILKGIKSSDDYQKLSENAIQHFQENFTREVHLKRLMSLICDTDNIKF</sequence>
<dbReference type="CDD" id="cd03801">
    <property type="entry name" value="GT4_PimA-like"/>
    <property type="match status" value="1"/>
</dbReference>
<proteinExistence type="predicted"/>
<evidence type="ECO:0000259" key="1">
    <source>
        <dbReference type="Pfam" id="PF00534"/>
    </source>
</evidence>
<evidence type="ECO:0000313" key="2">
    <source>
        <dbReference type="EMBL" id="WPF89977.1"/>
    </source>
</evidence>
<keyword evidence="2" id="KW-0328">Glycosyltransferase</keyword>
<feature type="domain" description="Glycosyl transferase family 1" evidence="1">
    <location>
        <begin position="181"/>
        <end position="360"/>
    </location>
</feature>
<reference evidence="2" key="1">
    <citation type="submission" date="2023-11" db="EMBL/GenBank/DDBJ databases">
        <title>Genome sequence of Cyanobacterium aponinum BCRC AL20115.</title>
        <authorList>
            <person name="Chang H.-Y."/>
            <person name="Lin K.-M."/>
            <person name="Hsueh H.-T."/>
            <person name="Chu H.-A."/>
            <person name="Kuo C.-H."/>
        </authorList>
    </citation>
    <scope>NUCLEOTIDE SEQUENCE</scope>
    <source>
        <strain evidence="2">AL20115</strain>
    </source>
</reference>
<organism evidence="2">
    <name type="scientific">Cyanobacterium aponinum AL20115</name>
    <dbReference type="NCBI Taxonomy" id="3090662"/>
    <lineage>
        <taxon>Bacteria</taxon>
        <taxon>Bacillati</taxon>
        <taxon>Cyanobacteriota</taxon>
        <taxon>Cyanophyceae</taxon>
        <taxon>Oscillatoriophycideae</taxon>
        <taxon>Chroococcales</taxon>
        <taxon>Geminocystaceae</taxon>
        <taxon>Cyanobacterium</taxon>
    </lineage>
</organism>
<dbReference type="RefSeq" id="WP_320002117.1">
    <property type="nucleotide sequence ID" value="NZ_CP138348.1"/>
</dbReference>
<keyword evidence="2" id="KW-0808">Transferase</keyword>
<accession>A0AAF1C2R6</accession>
<dbReference type="Pfam" id="PF00534">
    <property type="entry name" value="Glycos_transf_1"/>
    <property type="match status" value="1"/>
</dbReference>
<dbReference type="EMBL" id="CP138348">
    <property type="protein sequence ID" value="WPF89977.1"/>
    <property type="molecule type" value="Genomic_DNA"/>
</dbReference>
<dbReference type="EC" id="2.4.-.-" evidence="2"/>
<dbReference type="PANTHER" id="PTHR12526:SF638">
    <property type="entry name" value="SPORE COAT PROTEIN SA"/>
    <property type="match status" value="1"/>
</dbReference>
<dbReference type="AlphaFoldDB" id="A0AAF1C2R6"/>
<dbReference type="PANTHER" id="PTHR12526">
    <property type="entry name" value="GLYCOSYLTRANSFERASE"/>
    <property type="match status" value="1"/>
</dbReference>
<dbReference type="GO" id="GO:0016757">
    <property type="term" value="F:glycosyltransferase activity"/>
    <property type="evidence" value="ECO:0007669"/>
    <property type="project" value="UniProtKB-KW"/>
</dbReference>